<dbReference type="Proteomes" id="UP000007995">
    <property type="component" value="Unassembled WGS sequence"/>
</dbReference>
<sequence>MKYISFVLLIIICSVCCTAQQTNTFRKQYDAFKQEKYSEYDGFRRKANNEYVEFMRKAWVWYQANPSFLMPLHPDPPLPVPLSPDLSEVKDIPKKLLPYEMVIVTPSIIEQAEPIAPVKETLNIGEIFHFKAYGTEMKVRLSNKLRYNLRTTSENDVANQWMHLSNSDYNNLLYDCLALRSQYNLCDWAYLNVLEQLAEAFLGKQSSEVALLQAFLFNQSGYKVRLGRSKTNRLYVMVASQHQIYNMSYFNLKGDCFYPLNYKEDGLYIYDNAFPKEQQMSLIVGREQLFMDTEVESRTLCSKGEYRVQVTLSFNKNLIDFYNTYPQSSINNDGTTKWTFYANTPLSEIVRKKLYPVLRTAISGKSERDAANILINFVQTALIYGYDDEIWGGDRPFFADETLYYPYSDCEDRAILYSRLVRDLLHLETVLLYYPGHLAMAICFNEKVGGKSFLIQGKTYTYCEPTCTGYAPIGWCPKDLETIPPKVVLLND</sequence>
<feature type="chain" id="PRO_5003886315" description="Transglutaminase-like domain-containing protein" evidence="1">
    <location>
        <begin position="20"/>
        <end position="492"/>
    </location>
</feature>
<evidence type="ECO:0008006" key="4">
    <source>
        <dbReference type="Google" id="ProtNLM"/>
    </source>
</evidence>
<dbReference type="OrthoDB" id="9816224at2"/>
<name>K5CAZ8_9BACE</name>
<accession>K5CAZ8</accession>
<dbReference type="AlphaFoldDB" id="K5CAZ8"/>
<evidence type="ECO:0000256" key="1">
    <source>
        <dbReference type="SAM" id="SignalP"/>
    </source>
</evidence>
<gene>
    <name evidence="2" type="ORF">HMPREF1057_02779</name>
</gene>
<feature type="signal peptide" evidence="1">
    <location>
        <begin position="1"/>
        <end position="19"/>
    </location>
</feature>
<evidence type="ECO:0000313" key="2">
    <source>
        <dbReference type="EMBL" id="EKJ90139.1"/>
    </source>
</evidence>
<reference evidence="2 3" key="1">
    <citation type="submission" date="2012-02" db="EMBL/GenBank/DDBJ databases">
        <title>The Genome Sequence of Bacteroides finegoldii CL09T03C10.</title>
        <authorList>
            <consortium name="The Broad Institute Genome Sequencing Platform"/>
            <person name="Earl A."/>
            <person name="Ward D."/>
            <person name="Feldgarden M."/>
            <person name="Gevers D."/>
            <person name="Zitomersky N.L."/>
            <person name="Coyne M.J."/>
            <person name="Comstock L.E."/>
            <person name="Young S.K."/>
            <person name="Zeng Q."/>
            <person name="Gargeya S."/>
            <person name="Fitzgerald M."/>
            <person name="Haas B."/>
            <person name="Abouelleil A."/>
            <person name="Alvarado L."/>
            <person name="Arachchi H.M."/>
            <person name="Berlin A."/>
            <person name="Chapman S.B."/>
            <person name="Gearin G."/>
            <person name="Goldberg J."/>
            <person name="Griggs A."/>
            <person name="Gujja S."/>
            <person name="Hansen M."/>
            <person name="Heiman D."/>
            <person name="Howarth C."/>
            <person name="Larimer J."/>
            <person name="Lui A."/>
            <person name="MacDonald P.J.P."/>
            <person name="McCowen C."/>
            <person name="Montmayeur A."/>
            <person name="Murphy C."/>
            <person name="Neiman D."/>
            <person name="Pearson M."/>
            <person name="Priest M."/>
            <person name="Roberts A."/>
            <person name="Saif S."/>
            <person name="Shea T."/>
            <person name="Sisk P."/>
            <person name="Stolte C."/>
            <person name="Sykes S."/>
            <person name="Wortman J."/>
            <person name="Nusbaum C."/>
            <person name="Birren B."/>
        </authorList>
    </citation>
    <scope>NUCLEOTIDE SEQUENCE [LARGE SCALE GENOMIC DNA]</scope>
    <source>
        <strain evidence="2 3">CL09T03C10</strain>
    </source>
</reference>
<dbReference type="HOGENOM" id="CLU_042245_0_0_10"/>
<evidence type="ECO:0000313" key="3">
    <source>
        <dbReference type="Proteomes" id="UP000007995"/>
    </source>
</evidence>
<dbReference type="RefSeq" id="WP_007764283.1">
    <property type="nucleotide sequence ID" value="NZ_AKBZ01000009.1"/>
</dbReference>
<comment type="caution">
    <text evidence="2">The sequence shown here is derived from an EMBL/GenBank/DDBJ whole genome shotgun (WGS) entry which is preliminary data.</text>
</comment>
<proteinExistence type="predicted"/>
<dbReference type="EMBL" id="AGXW01000011">
    <property type="protein sequence ID" value="EKJ90139.1"/>
    <property type="molecule type" value="Genomic_DNA"/>
</dbReference>
<keyword evidence="1" id="KW-0732">Signal</keyword>
<organism evidence="2 3">
    <name type="scientific">Bacteroides finegoldii CL09T03C10</name>
    <dbReference type="NCBI Taxonomy" id="997888"/>
    <lineage>
        <taxon>Bacteria</taxon>
        <taxon>Pseudomonadati</taxon>
        <taxon>Bacteroidota</taxon>
        <taxon>Bacteroidia</taxon>
        <taxon>Bacteroidales</taxon>
        <taxon>Bacteroidaceae</taxon>
        <taxon>Bacteroides</taxon>
    </lineage>
</organism>
<protein>
    <recommendedName>
        <fullName evidence="4">Transglutaminase-like domain-containing protein</fullName>
    </recommendedName>
</protein>